<keyword evidence="3" id="KW-0238">DNA-binding</keyword>
<accession>A0ABW0N6F3</accession>
<dbReference type="InterPro" id="IPR005650">
    <property type="entry name" value="BlaI_family"/>
</dbReference>
<comment type="caution">
    <text evidence="5">The sequence shown here is derived from an EMBL/GenBank/DDBJ whole genome shotgun (WGS) entry which is preliminary data.</text>
</comment>
<dbReference type="Gene3D" id="6.10.140.850">
    <property type="match status" value="1"/>
</dbReference>
<proteinExistence type="inferred from homology"/>
<evidence type="ECO:0000256" key="4">
    <source>
        <dbReference type="ARBA" id="ARBA00023163"/>
    </source>
</evidence>
<dbReference type="SUPFAM" id="SSF46785">
    <property type="entry name" value="Winged helix' DNA-binding domain"/>
    <property type="match status" value="1"/>
</dbReference>
<evidence type="ECO:0000256" key="3">
    <source>
        <dbReference type="ARBA" id="ARBA00023125"/>
    </source>
</evidence>
<dbReference type="Gene3D" id="1.10.10.10">
    <property type="entry name" value="Winged helix-like DNA-binding domain superfamily/Winged helix DNA-binding domain"/>
    <property type="match status" value="1"/>
</dbReference>
<sequence length="125" mass="13819">MTCVKPLGQLEAAVMQRLWDAEAPVSVRDVLEDLQRERPLAYTTVMTVLDHLHDKGLVTRSKQGRAFLYSPTMTREAHTAGLLDDVLSTSADRSATLLHFVGQLDESEVADLRAALDASTRTQEP</sequence>
<dbReference type="InterPro" id="IPR036390">
    <property type="entry name" value="WH_DNA-bd_sf"/>
</dbReference>
<keyword evidence="6" id="KW-1185">Reference proteome</keyword>
<gene>
    <name evidence="5" type="ORF">ACFPKY_15910</name>
</gene>
<keyword evidence="2" id="KW-0805">Transcription regulation</keyword>
<organism evidence="5 6">
    <name type="scientific">Nocardioides caricicola</name>
    <dbReference type="NCBI Taxonomy" id="634770"/>
    <lineage>
        <taxon>Bacteria</taxon>
        <taxon>Bacillati</taxon>
        <taxon>Actinomycetota</taxon>
        <taxon>Actinomycetes</taxon>
        <taxon>Propionibacteriales</taxon>
        <taxon>Nocardioidaceae</taxon>
        <taxon>Nocardioides</taxon>
    </lineage>
</organism>
<protein>
    <submittedName>
        <fullName evidence="5">BlaI/MecI/CopY family transcriptional regulator</fullName>
    </submittedName>
</protein>
<dbReference type="Pfam" id="PF03965">
    <property type="entry name" value="Penicillinase_R"/>
    <property type="match status" value="1"/>
</dbReference>
<dbReference type="PIRSF" id="PIRSF019455">
    <property type="entry name" value="CopR_AtkY"/>
    <property type="match status" value="1"/>
</dbReference>
<dbReference type="Proteomes" id="UP001595956">
    <property type="component" value="Unassembled WGS sequence"/>
</dbReference>
<evidence type="ECO:0000313" key="6">
    <source>
        <dbReference type="Proteomes" id="UP001595956"/>
    </source>
</evidence>
<evidence type="ECO:0000256" key="2">
    <source>
        <dbReference type="ARBA" id="ARBA00023015"/>
    </source>
</evidence>
<reference evidence="6" key="1">
    <citation type="journal article" date="2019" name="Int. J. Syst. Evol. Microbiol.">
        <title>The Global Catalogue of Microorganisms (GCM) 10K type strain sequencing project: providing services to taxonomists for standard genome sequencing and annotation.</title>
        <authorList>
            <consortium name="The Broad Institute Genomics Platform"/>
            <consortium name="The Broad Institute Genome Sequencing Center for Infectious Disease"/>
            <person name="Wu L."/>
            <person name="Ma J."/>
        </authorList>
    </citation>
    <scope>NUCLEOTIDE SEQUENCE [LARGE SCALE GENOMIC DNA]</scope>
    <source>
        <strain evidence="6">KACC 13778</strain>
    </source>
</reference>
<dbReference type="RefSeq" id="WP_345170580.1">
    <property type="nucleotide sequence ID" value="NZ_BAABFQ010000001.1"/>
</dbReference>
<comment type="similarity">
    <text evidence="1">Belongs to the BlaI transcriptional regulatory family.</text>
</comment>
<dbReference type="EMBL" id="JBHSMD010000005">
    <property type="protein sequence ID" value="MFC5494602.1"/>
    <property type="molecule type" value="Genomic_DNA"/>
</dbReference>
<keyword evidence="4" id="KW-0804">Transcription</keyword>
<dbReference type="InterPro" id="IPR036388">
    <property type="entry name" value="WH-like_DNA-bd_sf"/>
</dbReference>
<evidence type="ECO:0000313" key="5">
    <source>
        <dbReference type="EMBL" id="MFC5494602.1"/>
    </source>
</evidence>
<name>A0ABW0N6F3_9ACTN</name>
<evidence type="ECO:0000256" key="1">
    <source>
        <dbReference type="ARBA" id="ARBA00011046"/>
    </source>
</evidence>